<name>A0A9Q1JJU5_9CARY</name>
<dbReference type="InterPro" id="IPR056789">
    <property type="entry name" value="LRR_R13L1-DRL21"/>
</dbReference>
<gene>
    <name evidence="2" type="ORF">Cgig2_009966</name>
</gene>
<accession>A0A9Q1JJU5</accession>
<evidence type="ECO:0000313" key="2">
    <source>
        <dbReference type="EMBL" id="KAJ8428267.1"/>
    </source>
</evidence>
<keyword evidence="3" id="KW-1185">Reference proteome</keyword>
<proteinExistence type="predicted"/>
<dbReference type="PANTHER" id="PTHR47186">
    <property type="entry name" value="LEUCINE-RICH REPEAT-CONTAINING PROTEIN 57"/>
    <property type="match status" value="1"/>
</dbReference>
<dbReference type="SUPFAM" id="SSF52058">
    <property type="entry name" value="L domain-like"/>
    <property type="match status" value="1"/>
</dbReference>
<evidence type="ECO:0000259" key="1">
    <source>
        <dbReference type="Pfam" id="PF25019"/>
    </source>
</evidence>
<evidence type="ECO:0000313" key="3">
    <source>
        <dbReference type="Proteomes" id="UP001153076"/>
    </source>
</evidence>
<dbReference type="Gene3D" id="3.80.10.10">
    <property type="entry name" value="Ribonuclease Inhibitor"/>
    <property type="match status" value="1"/>
</dbReference>
<organism evidence="2 3">
    <name type="scientific">Carnegiea gigantea</name>
    <dbReference type="NCBI Taxonomy" id="171969"/>
    <lineage>
        <taxon>Eukaryota</taxon>
        <taxon>Viridiplantae</taxon>
        <taxon>Streptophyta</taxon>
        <taxon>Embryophyta</taxon>
        <taxon>Tracheophyta</taxon>
        <taxon>Spermatophyta</taxon>
        <taxon>Magnoliopsida</taxon>
        <taxon>eudicotyledons</taxon>
        <taxon>Gunneridae</taxon>
        <taxon>Pentapetalae</taxon>
        <taxon>Caryophyllales</taxon>
        <taxon>Cactineae</taxon>
        <taxon>Cactaceae</taxon>
        <taxon>Cactoideae</taxon>
        <taxon>Echinocereeae</taxon>
        <taxon>Carnegiea</taxon>
    </lineage>
</organism>
<dbReference type="InterPro" id="IPR032675">
    <property type="entry name" value="LRR_dom_sf"/>
</dbReference>
<sequence length="333" mass="37253">MPTCLRTLPIMDASAGWGGRLTIEDLQQVEIEEAEKANLGKNENIKDLLLRWGCDYNAENKTRVLAAALQPHSNLASLEIFNYKAKSLPQWVTEMMGYDGSPFSNLVNLKIVGSIGLEQLPISLKNLVALKELHITSCRSVILQVKYCSKMENLVADMTALINLQKVTISYCANMTCLPFKSSNLPRLEAVTLGPFSLELDMFPFPTDNHDYEDQNLNGYSKQSKTTTPTMIIKQETIIKRKLGPLVELSLLRKNMEKFGSSTRVAQELNVSAPLVTFSFAKSQVPTFKSCYGHLSQLTLLDINDCPLLKKACDKETGTEWSKIQHILDFIIS</sequence>
<comment type="caution">
    <text evidence="2">The sequence shown here is derived from an EMBL/GenBank/DDBJ whole genome shotgun (WGS) entry which is preliminary data.</text>
</comment>
<reference evidence="2" key="1">
    <citation type="submission" date="2022-04" db="EMBL/GenBank/DDBJ databases">
        <title>Carnegiea gigantea Genome sequencing and assembly v2.</title>
        <authorList>
            <person name="Copetti D."/>
            <person name="Sanderson M.J."/>
            <person name="Burquez A."/>
            <person name="Wojciechowski M.F."/>
        </authorList>
    </citation>
    <scope>NUCLEOTIDE SEQUENCE</scope>
    <source>
        <strain evidence="2">SGP5-SGP5p</strain>
        <tissue evidence="2">Aerial part</tissue>
    </source>
</reference>
<dbReference type="AlphaFoldDB" id="A0A9Q1JJU5"/>
<feature type="domain" description="R13L1/DRL21-like LRR repeat region" evidence="1">
    <location>
        <begin position="18"/>
        <end position="138"/>
    </location>
</feature>
<dbReference type="Proteomes" id="UP001153076">
    <property type="component" value="Unassembled WGS sequence"/>
</dbReference>
<protein>
    <recommendedName>
        <fullName evidence="1">R13L1/DRL21-like LRR repeat region domain-containing protein</fullName>
    </recommendedName>
</protein>
<dbReference type="PANTHER" id="PTHR47186:SF13">
    <property type="entry name" value="DISEASE RESISTANCE PROTEIN RGA3"/>
    <property type="match status" value="1"/>
</dbReference>
<dbReference type="EMBL" id="JAKOGI010001033">
    <property type="protein sequence ID" value="KAJ8428267.1"/>
    <property type="molecule type" value="Genomic_DNA"/>
</dbReference>
<dbReference type="OrthoDB" id="1733640at2759"/>
<dbReference type="Pfam" id="PF25019">
    <property type="entry name" value="LRR_R13L1-DRL21"/>
    <property type="match status" value="1"/>
</dbReference>